<dbReference type="Proteomes" id="UP000193144">
    <property type="component" value="Unassembled WGS sequence"/>
</dbReference>
<protein>
    <submittedName>
        <fullName evidence="2">Uncharacterized protein</fullName>
    </submittedName>
</protein>
<evidence type="ECO:0000256" key="1">
    <source>
        <dbReference type="SAM" id="MobiDB-lite"/>
    </source>
</evidence>
<feature type="region of interest" description="Disordered" evidence="1">
    <location>
        <begin position="1"/>
        <end position="77"/>
    </location>
</feature>
<name>A0A1Y1Z2E6_9PLEO</name>
<reference evidence="2 3" key="1">
    <citation type="submission" date="2016-07" db="EMBL/GenBank/DDBJ databases">
        <title>Pervasive Adenine N6-methylation of Active Genes in Fungi.</title>
        <authorList>
            <consortium name="DOE Joint Genome Institute"/>
            <person name="Mondo S.J."/>
            <person name="Dannebaum R.O."/>
            <person name="Kuo R.C."/>
            <person name="Labutti K."/>
            <person name="Haridas S."/>
            <person name="Kuo A."/>
            <person name="Salamov A."/>
            <person name="Ahrendt S.R."/>
            <person name="Lipzen A."/>
            <person name="Sullivan W."/>
            <person name="Andreopoulos W.B."/>
            <person name="Clum A."/>
            <person name="Lindquist E."/>
            <person name="Daum C."/>
            <person name="Ramamoorthy G.K."/>
            <person name="Gryganskyi A."/>
            <person name="Culley D."/>
            <person name="Magnuson J.K."/>
            <person name="James T.Y."/>
            <person name="O'Malley M.A."/>
            <person name="Stajich J.E."/>
            <person name="Spatafora J.W."/>
            <person name="Visel A."/>
            <person name="Grigoriev I.V."/>
        </authorList>
    </citation>
    <scope>NUCLEOTIDE SEQUENCE [LARGE SCALE GENOMIC DNA]</scope>
    <source>
        <strain evidence="2 3">CBS 115471</strain>
    </source>
</reference>
<comment type="caution">
    <text evidence="2">The sequence shown here is derived from an EMBL/GenBank/DDBJ whole genome shotgun (WGS) entry which is preliminary data.</text>
</comment>
<evidence type="ECO:0000313" key="3">
    <source>
        <dbReference type="Proteomes" id="UP000193144"/>
    </source>
</evidence>
<feature type="compositionally biased region" description="Polar residues" evidence="1">
    <location>
        <begin position="194"/>
        <end position="205"/>
    </location>
</feature>
<dbReference type="AlphaFoldDB" id="A0A1Y1Z2E6"/>
<dbReference type="EMBL" id="MCFA01000137">
    <property type="protein sequence ID" value="ORY04284.1"/>
    <property type="molecule type" value="Genomic_DNA"/>
</dbReference>
<organism evidence="2 3">
    <name type="scientific">Clohesyomyces aquaticus</name>
    <dbReference type="NCBI Taxonomy" id="1231657"/>
    <lineage>
        <taxon>Eukaryota</taxon>
        <taxon>Fungi</taxon>
        <taxon>Dikarya</taxon>
        <taxon>Ascomycota</taxon>
        <taxon>Pezizomycotina</taxon>
        <taxon>Dothideomycetes</taxon>
        <taxon>Pleosporomycetidae</taxon>
        <taxon>Pleosporales</taxon>
        <taxon>Lindgomycetaceae</taxon>
        <taxon>Clohesyomyces</taxon>
    </lineage>
</organism>
<keyword evidence="3" id="KW-1185">Reference proteome</keyword>
<gene>
    <name evidence="2" type="ORF">BCR34DRAFT_572840</name>
</gene>
<proteinExistence type="predicted"/>
<sequence length="218" mass="23060">MDGLRARVSKRGKARQAAEGSPHAASRNPSSSVRLPRHTTVVYQKQISAPLADGKKKANSSASSPVRKRPSRGSSDVGISGAACVCPLLTRQGASSRETQETQHCCPGECAMWISMTDRLMHSPALPHARAASVGPRQAVPGKCVDSPNSPPLASPSLVCQTPLGRPGRCRKLEFQSNMHFQTGLLPPRRMSDGASTSPPVSATSVGAAVQHLKICRR</sequence>
<accession>A0A1Y1Z2E6</accession>
<evidence type="ECO:0000313" key="2">
    <source>
        <dbReference type="EMBL" id="ORY04284.1"/>
    </source>
</evidence>
<feature type="region of interest" description="Disordered" evidence="1">
    <location>
        <begin position="184"/>
        <end position="205"/>
    </location>
</feature>